<organism evidence="1 2">
    <name type="scientific">Liparis tanakae</name>
    <name type="common">Tanaka's snailfish</name>
    <dbReference type="NCBI Taxonomy" id="230148"/>
    <lineage>
        <taxon>Eukaryota</taxon>
        <taxon>Metazoa</taxon>
        <taxon>Chordata</taxon>
        <taxon>Craniata</taxon>
        <taxon>Vertebrata</taxon>
        <taxon>Euteleostomi</taxon>
        <taxon>Actinopterygii</taxon>
        <taxon>Neopterygii</taxon>
        <taxon>Teleostei</taxon>
        <taxon>Neoteleostei</taxon>
        <taxon>Acanthomorphata</taxon>
        <taxon>Eupercaria</taxon>
        <taxon>Perciformes</taxon>
        <taxon>Cottioidei</taxon>
        <taxon>Cottales</taxon>
        <taxon>Liparidae</taxon>
        <taxon>Liparis</taxon>
    </lineage>
</organism>
<sequence>MPSTLGTMVFWAHSAPNFSTSFIRLQVAASRMAYTRICPANRGMYSMMARRTLHLASSASSTMAGSSDWESWRMPMTSFTQSRLEMMLRRTSGHWDKQIQSGVFTAARLYHTRWQPGTSGATPSRGVPIAPKAKNAVVNVSELSATLWSSPAGRVRPLYLVLELGQEERQQVLDGVVLAQDGRQAHDDRGQRRLHMLIGV</sequence>
<dbReference type="Proteomes" id="UP000314294">
    <property type="component" value="Unassembled WGS sequence"/>
</dbReference>
<keyword evidence="2" id="KW-1185">Reference proteome</keyword>
<gene>
    <name evidence="1" type="ORF">EYF80_051262</name>
</gene>
<accession>A0A4Z2FBK4</accession>
<dbReference type="AlphaFoldDB" id="A0A4Z2FBK4"/>
<evidence type="ECO:0000313" key="1">
    <source>
        <dbReference type="EMBL" id="TNN38569.1"/>
    </source>
</evidence>
<dbReference type="EMBL" id="SRLO01001360">
    <property type="protein sequence ID" value="TNN38569.1"/>
    <property type="molecule type" value="Genomic_DNA"/>
</dbReference>
<name>A0A4Z2FBK4_9TELE</name>
<evidence type="ECO:0000313" key="2">
    <source>
        <dbReference type="Proteomes" id="UP000314294"/>
    </source>
</evidence>
<proteinExistence type="predicted"/>
<comment type="caution">
    <text evidence="1">The sequence shown here is derived from an EMBL/GenBank/DDBJ whole genome shotgun (WGS) entry which is preliminary data.</text>
</comment>
<protein>
    <submittedName>
        <fullName evidence="1">Uncharacterized protein</fullName>
    </submittedName>
</protein>
<reference evidence="1 2" key="1">
    <citation type="submission" date="2019-03" db="EMBL/GenBank/DDBJ databases">
        <title>First draft genome of Liparis tanakae, snailfish: a comprehensive survey of snailfish specific genes.</title>
        <authorList>
            <person name="Kim W."/>
            <person name="Song I."/>
            <person name="Jeong J.-H."/>
            <person name="Kim D."/>
            <person name="Kim S."/>
            <person name="Ryu S."/>
            <person name="Song J.Y."/>
            <person name="Lee S.K."/>
        </authorList>
    </citation>
    <scope>NUCLEOTIDE SEQUENCE [LARGE SCALE GENOMIC DNA]</scope>
    <source>
        <tissue evidence="1">Muscle</tissue>
    </source>
</reference>
<dbReference type="OrthoDB" id="7150900at2759"/>